<dbReference type="PROSITE" id="PS50914">
    <property type="entry name" value="BON"/>
    <property type="match status" value="1"/>
</dbReference>
<dbReference type="PANTHER" id="PTHR43080">
    <property type="entry name" value="CBS DOMAIN-CONTAINING PROTEIN CBSX3, MITOCHONDRIAL"/>
    <property type="match status" value="1"/>
</dbReference>
<proteinExistence type="predicted"/>
<dbReference type="CDD" id="cd04586">
    <property type="entry name" value="CBS_pair_BON_assoc"/>
    <property type="match status" value="1"/>
</dbReference>
<keyword evidence="6" id="KW-1185">Reference proteome</keyword>
<dbReference type="PANTHER" id="PTHR43080:SF26">
    <property type="entry name" value="REGULATORY PROTEIN"/>
    <property type="match status" value="1"/>
</dbReference>
<feature type="domain" description="CBS" evidence="4">
    <location>
        <begin position="7"/>
        <end position="63"/>
    </location>
</feature>
<dbReference type="PIRSF" id="PIRSF036990">
    <property type="entry name" value="UCP036990_CBS_BON"/>
    <property type="match status" value="1"/>
</dbReference>
<dbReference type="InterPro" id="IPR000644">
    <property type="entry name" value="CBS_dom"/>
</dbReference>
<evidence type="ECO:0000259" key="4">
    <source>
        <dbReference type="PROSITE" id="PS51371"/>
    </source>
</evidence>
<dbReference type="Gene3D" id="3.30.1340.30">
    <property type="match status" value="1"/>
</dbReference>
<evidence type="ECO:0000259" key="3">
    <source>
        <dbReference type="PROSITE" id="PS50914"/>
    </source>
</evidence>
<sequence length="230" mass="24878">MHAADVMTPHVITVSPDSEVREIASLLLEHGISAVPVVDNDQRVLGIVSEGDLIRRIESEEAEKAHGSWWLRLFSTGNKDAEYVRTHGRLAGEIMTPAPVTVLEDEPLHRIAALLEKRGIKRVPVVRDGRLVGIVSRANLLRGFSVASPGEAPLADDRAIREAILKEVDAHTGVLVDRLNVIVSGGNVQLWGLVESKEQRWAVQVAAENIPGVKAVENNLGFLPKGVGAS</sequence>
<organism evidence="5 6">
    <name type="scientific">Halomonas nitroreducens</name>
    <dbReference type="NCBI Taxonomy" id="447425"/>
    <lineage>
        <taxon>Bacteria</taxon>
        <taxon>Pseudomonadati</taxon>
        <taxon>Pseudomonadota</taxon>
        <taxon>Gammaproteobacteria</taxon>
        <taxon>Oceanospirillales</taxon>
        <taxon>Halomonadaceae</taxon>
        <taxon>Halomonas</taxon>
    </lineage>
</organism>
<dbReference type="SUPFAM" id="SSF54631">
    <property type="entry name" value="CBS-domain pair"/>
    <property type="match status" value="1"/>
</dbReference>
<evidence type="ECO:0000313" key="6">
    <source>
        <dbReference type="Proteomes" id="UP000267400"/>
    </source>
</evidence>
<accession>A0A431V2F9</accession>
<dbReference type="InterPro" id="IPR051257">
    <property type="entry name" value="Diverse_CBS-Domain"/>
</dbReference>
<comment type="caution">
    <text evidence="5">The sequence shown here is derived from an EMBL/GenBank/DDBJ whole genome shotgun (WGS) entry which is preliminary data.</text>
</comment>
<feature type="domain" description="BON" evidence="3">
    <location>
        <begin position="156"/>
        <end position="224"/>
    </location>
</feature>
<dbReference type="SMART" id="SM00116">
    <property type="entry name" value="CBS"/>
    <property type="match status" value="2"/>
</dbReference>
<dbReference type="Pfam" id="PF00571">
    <property type="entry name" value="CBS"/>
    <property type="match status" value="2"/>
</dbReference>
<dbReference type="RefSeq" id="WP_126484079.1">
    <property type="nucleotide sequence ID" value="NZ_RXNS01000010.1"/>
</dbReference>
<dbReference type="EMBL" id="RXNS01000010">
    <property type="protein sequence ID" value="RTR02854.1"/>
    <property type="molecule type" value="Genomic_DNA"/>
</dbReference>
<gene>
    <name evidence="5" type="ORF">EKG36_11185</name>
</gene>
<name>A0A431V2F9_9GAMM</name>
<dbReference type="Gene3D" id="3.10.580.10">
    <property type="entry name" value="CBS-domain"/>
    <property type="match status" value="1"/>
</dbReference>
<evidence type="ECO:0000256" key="2">
    <source>
        <dbReference type="PROSITE-ProRule" id="PRU00703"/>
    </source>
</evidence>
<keyword evidence="1 2" id="KW-0129">CBS domain</keyword>
<evidence type="ECO:0000256" key="1">
    <source>
        <dbReference type="ARBA" id="ARBA00023122"/>
    </source>
</evidence>
<dbReference type="OrthoDB" id="9790355at2"/>
<dbReference type="AlphaFoldDB" id="A0A431V2F9"/>
<dbReference type="Proteomes" id="UP000267400">
    <property type="component" value="Unassembled WGS sequence"/>
</dbReference>
<protein>
    <submittedName>
        <fullName evidence="5">CBS domain-containing protein</fullName>
    </submittedName>
</protein>
<evidence type="ECO:0000313" key="5">
    <source>
        <dbReference type="EMBL" id="RTR02854.1"/>
    </source>
</evidence>
<feature type="domain" description="CBS" evidence="4">
    <location>
        <begin position="95"/>
        <end position="154"/>
    </location>
</feature>
<dbReference type="InterPro" id="IPR007055">
    <property type="entry name" value="BON_dom"/>
</dbReference>
<dbReference type="InterPro" id="IPR046342">
    <property type="entry name" value="CBS_dom_sf"/>
</dbReference>
<dbReference type="InterPro" id="IPR017080">
    <property type="entry name" value="UCP036990_CBS_BON"/>
</dbReference>
<dbReference type="Pfam" id="PF04972">
    <property type="entry name" value="BON"/>
    <property type="match status" value="1"/>
</dbReference>
<dbReference type="PROSITE" id="PS51371">
    <property type="entry name" value="CBS"/>
    <property type="match status" value="2"/>
</dbReference>
<reference evidence="5 6" key="1">
    <citation type="submission" date="2018-12" db="EMBL/GenBank/DDBJ databases">
        <authorList>
            <person name="Yu L."/>
        </authorList>
    </citation>
    <scope>NUCLEOTIDE SEQUENCE [LARGE SCALE GENOMIC DNA]</scope>
    <source>
        <strain evidence="5 6">11S</strain>
    </source>
</reference>